<dbReference type="InterPro" id="IPR001088">
    <property type="entry name" value="Glyco_hydro_4"/>
</dbReference>
<feature type="binding site" evidence="9">
    <location>
        <position position="206"/>
    </location>
    <ligand>
        <name>Mn(2+)</name>
        <dbReference type="ChEBI" id="CHEBI:29035"/>
    </ligand>
</feature>
<dbReference type="CDD" id="cd05298">
    <property type="entry name" value="GH4_GlvA_pagL_like"/>
    <property type="match status" value="1"/>
</dbReference>
<evidence type="ECO:0000313" key="13">
    <source>
        <dbReference type="EMBL" id="TCU60517.1"/>
    </source>
</evidence>
<dbReference type="InterPro" id="IPR022616">
    <property type="entry name" value="Glyco_hydro_4_C"/>
</dbReference>
<evidence type="ECO:0000256" key="7">
    <source>
        <dbReference type="PIRSR" id="PIRSR601088-1"/>
    </source>
</evidence>
<evidence type="ECO:0000256" key="5">
    <source>
        <dbReference type="ARBA" id="ARBA00023211"/>
    </source>
</evidence>
<keyword evidence="9" id="KW-0408">Iron</keyword>
<organism evidence="13 14">
    <name type="scientific">Longicatena caecimuris</name>
    <dbReference type="NCBI Taxonomy" id="1796635"/>
    <lineage>
        <taxon>Bacteria</taxon>
        <taxon>Bacillati</taxon>
        <taxon>Bacillota</taxon>
        <taxon>Erysipelotrichia</taxon>
        <taxon>Erysipelotrichales</taxon>
        <taxon>Erysipelotrichaceae</taxon>
        <taxon>Longicatena</taxon>
    </lineage>
</organism>
<keyword evidence="5 9" id="KW-0464">Manganese</keyword>
<dbReference type="AlphaFoldDB" id="A0A4R3TH41"/>
<keyword evidence="2 9" id="KW-0479">Metal-binding</keyword>
<feature type="site" description="Increases basicity of active site Tyr" evidence="10">
    <location>
        <position position="110"/>
    </location>
</feature>
<dbReference type="SUPFAM" id="SSF56327">
    <property type="entry name" value="LDH C-terminal domain-like"/>
    <property type="match status" value="1"/>
</dbReference>
<proteinExistence type="inferred from homology"/>
<keyword evidence="3 11" id="KW-0378">Hydrolase</keyword>
<evidence type="ECO:0000256" key="3">
    <source>
        <dbReference type="ARBA" id="ARBA00022801"/>
    </source>
</evidence>
<gene>
    <name evidence="13" type="ORF">EDD61_10625</name>
</gene>
<sequence length="447" mass="49930">MKQSSAICIAGGGSTYTPGIVLMLLDNLDRFPISRITLYDNNEERQAKLAKACAIMMKEKAPDIVFNWTSDPQTAFTGIDFVMAHIRVGLYEMREKDEKIPLKYGVVGQETCGPGGIAYGMRSIGPVIEIADYMEKYSPNAWLLNYSNPASIVAEATRRLRPGKHIINICDMPVALETMMAAALSERTGKTYTRKDFEVRYYGLNHFGWWTDIHTKDGKDVMPILKDYIKENGFATNAKDFQHKDASWKETYQKAKDIYALDPTTIPSTYLKYYLFPDEVVAHSNPAYTRANEVMEGREKEVFGIAERIIAKGTAKEDTFAVGVHASFIVDLACAIRYNTKERMLLIVENNGAIANLDDTAMVEIPCLVGSSGAEALTVGKIPSFQLGLINEQLYVEKLVVEAWIEGSYGKLWQALTLSKTVPSASVAKKILDELMEANKEYWPTLS</sequence>
<dbReference type="Pfam" id="PF11975">
    <property type="entry name" value="Glyco_hydro_4C"/>
    <property type="match status" value="1"/>
</dbReference>
<evidence type="ECO:0000313" key="14">
    <source>
        <dbReference type="Proteomes" id="UP000295773"/>
    </source>
</evidence>
<evidence type="ECO:0000259" key="12">
    <source>
        <dbReference type="Pfam" id="PF11975"/>
    </source>
</evidence>
<evidence type="ECO:0000256" key="2">
    <source>
        <dbReference type="ARBA" id="ARBA00022723"/>
    </source>
</evidence>
<accession>A0A4R3TH41</accession>
<feature type="binding site" evidence="8">
    <location>
        <position position="290"/>
    </location>
    <ligand>
        <name>substrate</name>
    </ligand>
</feature>
<reference evidence="13 14" key="1">
    <citation type="submission" date="2019-03" db="EMBL/GenBank/DDBJ databases">
        <title>Genomic Encyclopedia of Type Strains, Phase IV (KMG-IV): sequencing the most valuable type-strain genomes for metagenomic binning, comparative biology and taxonomic classification.</title>
        <authorList>
            <person name="Goeker M."/>
        </authorList>
    </citation>
    <scope>NUCLEOTIDE SEQUENCE [LARGE SCALE GENOMIC DNA]</scope>
    <source>
        <strain evidence="13 14">DSM 29481</strain>
    </source>
</reference>
<keyword evidence="4 11" id="KW-0520">NAD</keyword>
<evidence type="ECO:0000256" key="1">
    <source>
        <dbReference type="ARBA" id="ARBA00010141"/>
    </source>
</evidence>
<feature type="active site" description="Proton acceptor" evidence="7">
    <location>
        <position position="270"/>
    </location>
</feature>
<keyword evidence="14" id="KW-1185">Reference proteome</keyword>
<evidence type="ECO:0000256" key="9">
    <source>
        <dbReference type="PIRSR" id="PIRSR601088-3"/>
    </source>
</evidence>
<evidence type="ECO:0000256" key="10">
    <source>
        <dbReference type="PIRSR" id="PIRSR601088-4"/>
    </source>
</evidence>
<dbReference type="Gene3D" id="3.90.110.10">
    <property type="entry name" value="Lactate dehydrogenase/glycoside hydrolase, family 4, C-terminal"/>
    <property type="match status" value="1"/>
</dbReference>
<dbReference type="GO" id="GO:0016616">
    <property type="term" value="F:oxidoreductase activity, acting on the CH-OH group of donors, NAD or NADP as acceptor"/>
    <property type="evidence" value="ECO:0007669"/>
    <property type="project" value="InterPro"/>
</dbReference>
<dbReference type="GO" id="GO:0005975">
    <property type="term" value="P:carbohydrate metabolic process"/>
    <property type="evidence" value="ECO:0007669"/>
    <property type="project" value="InterPro"/>
</dbReference>
<dbReference type="EMBL" id="SMBP01000006">
    <property type="protein sequence ID" value="TCU60517.1"/>
    <property type="molecule type" value="Genomic_DNA"/>
</dbReference>
<dbReference type="InterPro" id="IPR036291">
    <property type="entry name" value="NAD(P)-bd_dom_sf"/>
</dbReference>
<dbReference type="PANTHER" id="PTHR32092:SF14">
    <property type="entry name" value="MALTOSE-6'-PHOSPHATE GLUCOSIDASE"/>
    <property type="match status" value="1"/>
</dbReference>
<keyword evidence="9" id="KW-0533">Nickel</keyword>
<feature type="binding site" evidence="9">
    <location>
        <position position="170"/>
    </location>
    <ligand>
        <name>Mn(2+)</name>
        <dbReference type="ChEBI" id="CHEBI:29035"/>
    </ligand>
</feature>
<dbReference type="GO" id="GO:0004553">
    <property type="term" value="F:hydrolase activity, hydrolyzing O-glycosyl compounds"/>
    <property type="evidence" value="ECO:0007669"/>
    <property type="project" value="InterPro"/>
</dbReference>
<comment type="caution">
    <text evidence="13">The sequence shown here is derived from an EMBL/GenBank/DDBJ whole genome shotgun (WGS) entry which is preliminary data.</text>
</comment>
<comment type="cofactor">
    <cofactor evidence="11">
        <name>NAD(+)</name>
        <dbReference type="ChEBI" id="CHEBI:57540"/>
    </cofactor>
    <text evidence="11">Binds 1 NAD(+) per subunit.</text>
</comment>
<evidence type="ECO:0000256" key="4">
    <source>
        <dbReference type="ARBA" id="ARBA00023027"/>
    </source>
</evidence>
<name>A0A4R3TH41_9FIRM</name>
<dbReference type="Pfam" id="PF02056">
    <property type="entry name" value="Glyco_hydro_4"/>
    <property type="match status" value="1"/>
</dbReference>
<evidence type="ECO:0000256" key="8">
    <source>
        <dbReference type="PIRSR" id="PIRSR601088-2"/>
    </source>
</evidence>
<dbReference type="Gene3D" id="3.40.50.720">
    <property type="entry name" value="NAD(P)-binding Rossmann-like Domain"/>
    <property type="match status" value="1"/>
</dbReference>
<dbReference type="SUPFAM" id="SSF51735">
    <property type="entry name" value="NAD(P)-binding Rossmann-fold domains"/>
    <property type="match status" value="1"/>
</dbReference>
<dbReference type="PANTHER" id="PTHR32092">
    <property type="entry name" value="6-PHOSPHO-BETA-GLUCOSIDASE-RELATED"/>
    <property type="match status" value="1"/>
</dbReference>
<feature type="domain" description="Glycosyl hydrolase family 4 C-terminal" evidence="12">
    <location>
        <begin position="201"/>
        <end position="422"/>
    </location>
</feature>
<keyword evidence="6 11" id="KW-0326">Glycosidase</keyword>
<evidence type="ECO:0000256" key="11">
    <source>
        <dbReference type="RuleBase" id="RU361152"/>
    </source>
</evidence>
<feature type="binding site" evidence="8">
    <location>
        <position position="148"/>
    </location>
    <ligand>
        <name>substrate</name>
    </ligand>
</feature>
<protein>
    <submittedName>
        <fullName evidence="13">Maltose-6'-phosphate glucosidase</fullName>
    </submittedName>
</protein>
<dbReference type="InterPro" id="IPR015955">
    <property type="entry name" value="Lactate_DH/Glyco_Ohase_4_C"/>
</dbReference>
<keyword evidence="9" id="KW-0170">Cobalt</keyword>
<dbReference type="RefSeq" id="WP_132224310.1">
    <property type="nucleotide sequence ID" value="NZ_JANKBG010000005.1"/>
</dbReference>
<feature type="active site" description="Proton donor" evidence="7">
    <location>
        <position position="171"/>
    </location>
</feature>
<dbReference type="PRINTS" id="PR00732">
    <property type="entry name" value="GLHYDRLASE4"/>
</dbReference>
<evidence type="ECO:0000256" key="6">
    <source>
        <dbReference type="ARBA" id="ARBA00023295"/>
    </source>
</evidence>
<feature type="binding site" evidence="8">
    <location>
        <position position="94"/>
    </location>
    <ligand>
        <name>substrate</name>
    </ligand>
</feature>
<comment type="similarity">
    <text evidence="1 11">Belongs to the glycosyl hydrolase 4 family.</text>
</comment>
<dbReference type="GO" id="GO:0046872">
    <property type="term" value="F:metal ion binding"/>
    <property type="evidence" value="ECO:0007669"/>
    <property type="project" value="UniProtKB-KW"/>
</dbReference>
<dbReference type="Proteomes" id="UP000295773">
    <property type="component" value="Unassembled WGS sequence"/>
</dbReference>